<dbReference type="PANTHER" id="PTHR33791">
    <property type="entry name" value="CHAPERONIN-LIKE RBCX PROTEIN 1, CHLOROPLASTIC"/>
    <property type="match status" value="1"/>
</dbReference>
<dbReference type="SUPFAM" id="SSF158615">
    <property type="entry name" value="RbcX-like"/>
    <property type="match status" value="1"/>
</dbReference>
<evidence type="ECO:0000313" key="6">
    <source>
        <dbReference type="Proteomes" id="UP000886595"/>
    </source>
</evidence>
<dbReference type="AlphaFoldDB" id="A0A8X7QT08"/>
<dbReference type="GO" id="GO:0015979">
    <property type="term" value="P:photosynthesis"/>
    <property type="evidence" value="ECO:0007669"/>
    <property type="project" value="UniProtKB-KW"/>
</dbReference>
<feature type="compositionally biased region" description="Basic and acidic residues" evidence="4">
    <location>
        <begin position="219"/>
        <end position="235"/>
    </location>
</feature>
<feature type="region of interest" description="Disordered" evidence="4">
    <location>
        <begin position="390"/>
        <end position="460"/>
    </location>
</feature>
<dbReference type="Proteomes" id="UP000886595">
    <property type="component" value="Unassembled WGS sequence"/>
</dbReference>
<protein>
    <submittedName>
        <fullName evidence="5">Uncharacterized protein</fullName>
    </submittedName>
</protein>
<evidence type="ECO:0000256" key="1">
    <source>
        <dbReference type="ARBA" id="ARBA00022531"/>
    </source>
</evidence>
<feature type="compositionally biased region" description="Basic and acidic residues" evidence="4">
    <location>
        <begin position="416"/>
        <end position="460"/>
    </location>
</feature>
<organism evidence="5 6">
    <name type="scientific">Brassica carinata</name>
    <name type="common">Ethiopian mustard</name>
    <name type="synonym">Abyssinian cabbage</name>
    <dbReference type="NCBI Taxonomy" id="52824"/>
    <lineage>
        <taxon>Eukaryota</taxon>
        <taxon>Viridiplantae</taxon>
        <taxon>Streptophyta</taxon>
        <taxon>Embryophyta</taxon>
        <taxon>Tracheophyta</taxon>
        <taxon>Spermatophyta</taxon>
        <taxon>Magnoliopsida</taxon>
        <taxon>eudicotyledons</taxon>
        <taxon>Gunneridae</taxon>
        <taxon>Pentapetalae</taxon>
        <taxon>rosids</taxon>
        <taxon>malvids</taxon>
        <taxon>Brassicales</taxon>
        <taxon>Brassicaceae</taxon>
        <taxon>Brassiceae</taxon>
        <taxon>Brassica</taxon>
    </lineage>
</organism>
<dbReference type="InterPro" id="IPR038052">
    <property type="entry name" value="Chaperonin_RbcX_sf"/>
</dbReference>
<keyword evidence="1" id="KW-0602">Photosynthesis</keyword>
<gene>
    <name evidence="5" type="ORF">Bca52824_058740</name>
</gene>
<dbReference type="GO" id="GO:0044183">
    <property type="term" value="F:protein folding chaperone"/>
    <property type="evidence" value="ECO:0007669"/>
    <property type="project" value="InterPro"/>
</dbReference>
<keyword evidence="3" id="KW-0120">Carbon dioxide fixation</keyword>
<evidence type="ECO:0000256" key="3">
    <source>
        <dbReference type="ARBA" id="ARBA00023300"/>
    </source>
</evidence>
<dbReference type="Gene3D" id="1.10.1200.210">
    <property type="entry name" value="Chaperonin-like RbcX"/>
    <property type="match status" value="1"/>
</dbReference>
<keyword evidence="6" id="KW-1185">Reference proteome</keyword>
<dbReference type="EMBL" id="JAAMPC010000012">
    <property type="protein sequence ID" value="KAG2276185.1"/>
    <property type="molecule type" value="Genomic_DNA"/>
</dbReference>
<feature type="region of interest" description="Disordered" evidence="4">
    <location>
        <begin position="503"/>
        <end position="587"/>
    </location>
</feature>
<feature type="region of interest" description="Disordered" evidence="4">
    <location>
        <begin position="219"/>
        <end position="240"/>
    </location>
</feature>
<dbReference type="PANTHER" id="PTHR33791:SF12">
    <property type="entry name" value="CHAPERONIN-LIKE RBCX PROTEIN 1, CHLOROPLASTIC"/>
    <property type="match status" value="1"/>
</dbReference>
<reference evidence="5 6" key="1">
    <citation type="submission" date="2020-02" db="EMBL/GenBank/DDBJ databases">
        <authorList>
            <person name="Ma Q."/>
            <person name="Huang Y."/>
            <person name="Song X."/>
            <person name="Pei D."/>
        </authorList>
    </citation>
    <scope>NUCLEOTIDE SEQUENCE [LARGE SCALE GENOMIC DNA]</scope>
    <source>
        <strain evidence="5">Sxm20200214</strain>
        <tissue evidence="5">Leaf</tissue>
    </source>
</reference>
<evidence type="ECO:0000256" key="4">
    <source>
        <dbReference type="SAM" id="MobiDB-lite"/>
    </source>
</evidence>
<sequence length="605" mass="68532">MPKLRNSKPTRICSNKMYVPGFGEASPEAKAAKHLHDFFTYVASYNPEAYLELREFLDTNSVSDGDKFCAALMRRSSRHMNLEWCFTHLFHFRLVLGPPHALPPLHQASAWTTSRTSSTTSSASYVATCRYDSSRRVLEGETERRLRFTLIFVRERNTRRRSRLLRRFTGELRNVAILDSSSSSLPFDLGIDLVSHTRRIIVVFLPPPIQLRLFSTADSKMDTEHEHGDPKKGDGNDMDTDCGGETAPKVDSMESKIKATSLIQNPHHYHTVRLKRMVMKESIEEMFSEWPGEPDDPQLVRLIEDIYAGRSVKGFWEVQRNEQGKGNEKKKKKKTKGGVSSEAGPPTKKQKKEIDSRFDAYELDRNRPVMDQKILDNVVKAVVQESLKDMGERKIPENDAKLSSAGVGKSLSVTSENRKMSPKEKSVKSPVREPHALEKSETPAKKNSAKELEKDAGVRRTLADDFNSDIDFITVSPAKINKEPNVPAYARGLRVRVKRVVTVKDEAAADKKKAQQAEAALKRKEKQEAKKKENEAKKKESEAKKKENEAKRKAAELQKKKEAELRKKKMDELQKDEEAGLQKECVVTNDEVLAEENALAPESDV</sequence>
<accession>A0A8X7QT08</accession>
<evidence type="ECO:0000313" key="5">
    <source>
        <dbReference type="EMBL" id="KAG2276185.1"/>
    </source>
</evidence>
<name>A0A8X7QT08_BRACI</name>
<dbReference type="GO" id="GO:0110102">
    <property type="term" value="P:ribulose bisphosphate carboxylase complex assembly"/>
    <property type="evidence" value="ECO:0007669"/>
    <property type="project" value="InterPro"/>
</dbReference>
<feature type="compositionally biased region" description="Basic and acidic residues" evidence="4">
    <location>
        <begin position="503"/>
        <end position="581"/>
    </location>
</feature>
<keyword evidence="2" id="KW-0143">Chaperone</keyword>
<proteinExistence type="predicted"/>
<evidence type="ECO:0000256" key="2">
    <source>
        <dbReference type="ARBA" id="ARBA00023186"/>
    </source>
</evidence>
<dbReference type="InterPro" id="IPR003435">
    <property type="entry name" value="Chaperonin_RcbX"/>
</dbReference>
<feature type="compositionally biased region" description="Basic and acidic residues" evidence="4">
    <location>
        <begin position="390"/>
        <end position="400"/>
    </location>
</feature>
<comment type="caution">
    <text evidence="5">The sequence shown here is derived from an EMBL/GenBank/DDBJ whole genome shotgun (WGS) entry which is preliminary data.</text>
</comment>
<feature type="region of interest" description="Disordered" evidence="4">
    <location>
        <begin position="318"/>
        <end position="356"/>
    </location>
</feature>
<dbReference type="GO" id="GO:0015977">
    <property type="term" value="P:carbon fixation"/>
    <property type="evidence" value="ECO:0007669"/>
    <property type="project" value="UniProtKB-KW"/>
</dbReference>
<dbReference type="OrthoDB" id="10587384at2759"/>